<feature type="compositionally biased region" description="Low complexity" evidence="1">
    <location>
        <begin position="402"/>
        <end position="420"/>
    </location>
</feature>
<dbReference type="EMBL" id="JAJA02000001">
    <property type="protein sequence ID" value="KWS05877.1"/>
    <property type="molecule type" value="Genomic_DNA"/>
</dbReference>
<dbReference type="RefSeq" id="WP_036107995.1">
    <property type="nucleotide sequence ID" value="NZ_JAJA02000001.1"/>
</dbReference>
<feature type="transmembrane region" description="Helical" evidence="2">
    <location>
        <begin position="64"/>
        <end position="82"/>
    </location>
</feature>
<feature type="transmembrane region" description="Helical" evidence="2">
    <location>
        <begin position="6"/>
        <end position="25"/>
    </location>
</feature>
<keyword evidence="2" id="KW-1133">Transmembrane helix</keyword>
<proteinExistence type="predicted"/>
<organism evidence="3 4">
    <name type="scientific">Lysobacter capsici AZ78</name>
    <dbReference type="NCBI Taxonomy" id="1444315"/>
    <lineage>
        <taxon>Bacteria</taxon>
        <taxon>Pseudomonadati</taxon>
        <taxon>Pseudomonadota</taxon>
        <taxon>Gammaproteobacteria</taxon>
        <taxon>Lysobacterales</taxon>
        <taxon>Lysobacteraceae</taxon>
        <taxon>Lysobacter</taxon>
    </lineage>
</organism>
<evidence type="ECO:0000256" key="1">
    <source>
        <dbReference type="SAM" id="MobiDB-lite"/>
    </source>
</evidence>
<gene>
    <name evidence="3" type="ORF">AZ78_3431</name>
</gene>
<feature type="transmembrane region" description="Helical" evidence="2">
    <location>
        <begin position="37"/>
        <end position="58"/>
    </location>
</feature>
<evidence type="ECO:0000256" key="2">
    <source>
        <dbReference type="SAM" id="Phobius"/>
    </source>
</evidence>
<evidence type="ECO:0000313" key="3">
    <source>
        <dbReference type="EMBL" id="KWS05877.1"/>
    </source>
</evidence>
<name>A0A108UB53_9GAMM</name>
<dbReference type="AlphaFoldDB" id="A0A108UB53"/>
<sequence>MFWYSLAVYPIAAALWLLWITRTYGTAEAGVFDYLDALLTSLAVAAVLPVPVLIWGAYMRKPLQALAGLAFGAIAAVIALPLSMELVGSRRYGQFEHDKAQFAAFEQTVRGGDRARIRAQLRALPGGFSAPRALCGLGGGATYTFERWLWFNDHAYGEPLPSEDLHTAATAVVEGDWPRAEKQAALLTVLRYLLDREETARFPAWARLWRATLEQPDAAAATLTAPAYEGDYGGCDLGDPADPVFRRWHDEGLRMWMQAGFVFADDQHRPALRAVRSKAMLDALFAVDPSFAKLLRSEHYLGQEALSAQADDLSARLDRSANPGELADLVEALAKASVDPTLSVSGVSPCRRFDQTEAQRDAIKDAPQRRAAAARIRAALCPAGSKPSVAKPRQAEAKAESAATPDDATQPTATQPAPQP</sequence>
<accession>A0A108UB53</accession>
<keyword evidence="2" id="KW-0472">Membrane</keyword>
<keyword evidence="2" id="KW-0812">Transmembrane</keyword>
<reference evidence="3 4" key="1">
    <citation type="journal article" date="2014" name="Genome Announc.">
        <title>Draft Genome Sequence of Lysobacter capsici AZ78, a Bacterium Antagonistic to Plant-Pathogenic Oomycetes.</title>
        <authorList>
            <person name="Puopolo G."/>
            <person name="Sonego P."/>
            <person name="Engelen K."/>
            <person name="Pertot I."/>
        </authorList>
    </citation>
    <scope>NUCLEOTIDE SEQUENCE [LARGE SCALE GENOMIC DNA]</scope>
    <source>
        <strain evidence="3 4">AZ78</strain>
    </source>
</reference>
<dbReference type="OrthoDB" id="6025614at2"/>
<feature type="region of interest" description="Disordered" evidence="1">
    <location>
        <begin position="382"/>
        <end position="420"/>
    </location>
</feature>
<evidence type="ECO:0000313" key="4">
    <source>
        <dbReference type="Proteomes" id="UP000023435"/>
    </source>
</evidence>
<protein>
    <submittedName>
        <fullName evidence="3">Uncharacterized protein</fullName>
    </submittedName>
</protein>
<keyword evidence="4" id="KW-1185">Reference proteome</keyword>
<comment type="caution">
    <text evidence="3">The sequence shown here is derived from an EMBL/GenBank/DDBJ whole genome shotgun (WGS) entry which is preliminary data.</text>
</comment>
<dbReference type="Proteomes" id="UP000023435">
    <property type="component" value="Unassembled WGS sequence"/>
</dbReference>